<keyword evidence="2" id="KW-1185">Reference proteome</keyword>
<comment type="caution">
    <text evidence="1">The sequence shown here is derived from an EMBL/GenBank/DDBJ whole genome shotgun (WGS) entry which is preliminary data.</text>
</comment>
<reference evidence="1 2" key="1">
    <citation type="journal article" date="2019" name="Sci. Rep.">
        <title>Orb-weaving spider Araneus ventricosus genome elucidates the spidroin gene catalogue.</title>
        <authorList>
            <person name="Kono N."/>
            <person name="Nakamura H."/>
            <person name="Ohtoshi R."/>
            <person name="Moran D.A.P."/>
            <person name="Shinohara A."/>
            <person name="Yoshida Y."/>
            <person name="Fujiwara M."/>
            <person name="Mori M."/>
            <person name="Tomita M."/>
            <person name="Arakawa K."/>
        </authorList>
    </citation>
    <scope>NUCLEOTIDE SEQUENCE [LARGE SCALE GENOMIC DNA]</scope>
</reference>
<dbReference type="Proteomes" id="UP000499080">
    <property type="component" value="Unassembled WGS sequence"/>
</dbReference>
<proteinExistence type="predicted"/>
<name>A0A4Y2DSP6_ARAVE</name>
<sequence>MLTATCLTNLVTRESPELLVETSETVNSSVKIVITLASVNKSAKIRKEITVDPLTLFHRICVVKQLDEDFKMFFTFELSPFPLSLFNEEGLRKGAKLSLFSTFTPTKIDAAQGKNNFVVVDGGYLLYKVVWQQNMNFGDIPKSYLTYLQTHYGSNVAIVCDGYPTDVNRKSTKSAERI</sequence>
<dbReference type="AlphaFoldDB" id="A0A4Y2DSP6"/>
<protein>
    <submittedName>
        <fullName evidence="1">Uncharacterized protein</fullName>
    </submittedName>
</protein>
<organism evidence="1 2">
    <name type="scientific">Araneus ventricosus</name>
    <name type="common">Orbweaver spider</name>
    <name type="synonym">Epeira ventricosa</name>
    <dbReference type="NCBI Taxonomy" id="182803"/>
    <lineage>
        <taxon>Eukaryota</taxon>
        <taxon>Metazoa</taxon>
        <taxon>Ecdysozoa</taxon>
        <taxon>Arthropoda</taxon>
        <taxon>Chelicerata</taxon>
        <taxon>Arachnida</taxon>
        <taxon>Araneae</taxon>
        <taxon>Araneomorphae</taxon>
        <taxon>Entelegynae</taxon>
        <taxon>Araneoidea</taxon>
        <taxon>Araneidae</taxon>
        <taxon>Araneus</taxon>
    </lineage>
</organism>
<evidence type="ECO:0000313" key="1">
    <source>
        <dbReference type="EMBL" id="GBM19781.1"/>
    </source>
</evidence>
<evidence type="ECO:0000313" key="2">
    <source>
        <dbReference type="Proteomes" id="UP000499080"/>
    </source>
</evidence>
<accession>A0A4Y2DSP6</accession>
<dbReference type="EMBL" id="BGPR01000430">
    <property type="protein sequence ID" value="GBM19781.1"/>
    <property type="molecule type" value="Genomic_DNA"/>
</dbReference>
<gene>
    <name evidence="1" type="ORF">AVEN_208654_1</name>
</gene>